<feature type="transmembrane region" description="Helical" evidence="2">
    <location>
        <begin position="366"/>
        <end position="392"/>
    </location>
</feature>
<keyword evidence="4" id="KW-1185">Reference proteome</keyword>
<feature type="transmembrane region" description="Helical" evidence="2">
    <location>
        <begin position="154"/>
        <end position="171"/>
    </location>
</feature>
<proteinExistence type="predicted"/>
<keyword evidence="2" id="KW-0472">Membrane</keyword>
<feature type="transmembrane region" description="Helical" evidence="2">
    <location>
        <begin position="6"/>
        <end position="22"/>
    </location>
</feature>
<evidence type="ECO:0000256" key="1">
    <source>
        <dbReference type="SAM" id="MobiDB-lite"/>
    </source>
</evidence>
<evidence type="ECO:0000313" key="4">
    <source>
        <dbReference type="Proteomes" id="UP000596387"/>
    </source>
</evidence>
<dbReference type="EMBL" id="CP047166">
    <property type="protein sequence ID" value="QRF68141.1"/>
    <property type="molecule type" value="Genomic_DNA"/>
</dbReference>
<sequence length="485" mass="53852">MPNSIAYLALAIWPLIAGVMFTRLPRDRAVIWSLMLGYLFLPEPPAVFDLPMFPPFTKHNLPAIVAFALILWKDGTKVPLLPQSALGKALIFTFILSPILTVATNEEPVFYGQIGLPGLGLKDMVALSLEQAMKILPFLLARQHLANSGSQRELLRALMIGGLVYSLFMLIEIRLSPQLNLWVYGYYQHFFGQSMRAGGFRPVVFLYHGLWVAFFCMTAVVSAWSLWRWSEPGSGRVKYLFAALYLSAVLVLAKSLGALIFAVMLVPMVIILPTRMQIRVAVLMGSLALAYPILKGADLVPQQWLLSQAAAIDPERANSLDFRFANENTLLDRAYEKPIFGWGSWGRNHILDPVSGIILTVTDGRWIIVIGVYGWVGFLAEFGLLLLPLLLIGREAAAARERKITPFIAPLALLLAINMLDLLPNATITPLTLLVAGALTGYAELLRSERLKIRKTWPKHETEPKSEIGPKGESDPKGLKWKSIL</sequence>
<feature type="transmembrane region" description="Helical" evidence="2">
    <location>
        <begin position="29"/>
        <end position="47"/>
    </location>
</feature>
<keyword evidence="2" id="KW-0812">Transmembrane</keyword>
<feature type="region of interest" description="Disordered" evidence="1">
    <location>
        <begin position="459"/>
        <end position="485"/>
    </location>
</feature>
<feature type="transmembrane region" description="Helical" evidence="2">
    <location>
        <begin position="239"/>
        <end position="266"/>
    </location>
</feature>
<gene>
    <name evidence="3" type="ORF">GQA70_18590</name>
</gene>
<reference evidence="3 4" key="1">
    <citation type="submission" date="2019-12" db="EMBL/GenBank/DDBJ databases">
        <title>Complete Genome Sequence of a Quorum-Sensing Bacterium,Rhodobacteraceae bacterium C31, Isolated from a marine microalgae symbiotic bacteria.</title>
        <authorList>
            <person name="Zhang Y."/>
        </authorList>
    </citation>
    <scope>NUCLEOTIDE SEQUENCE [LARGE SCALE GENOMIC DNA]</scope>
    <source>
        <strain evidence="3 4">C31</strain>
    </source>
</reference>
<name>A0ABX7FDF0_9RHOB</name>
<dbReference type="RefSeq" id="WP_023852607.1">
    <property type="nucleotide sequence ID" value="NZ_CP047166.1"/>
</dbReference>
<feature type="transmembrane region" description="Helical" evidence="2">
    <location>
        <begin position="204"/>
        <end position="227"/>
    </location>
</feature>
<dbReference type="Proteomes" id="UP000596387">
    <property type="component" value="Chromosome"/>
</dbReference>
<feature type="transmembrane region" description="Helical" evidence="2">
    <location>
        <begin position="426"/>
        <end position="445"/>
    </location>
</feature>
<feature type="transmembrane region" description="Helical" evidence="2">
    <location>
        <begin position="404"/>
        <end position="420"/>
    </location>
</feature>
<accession>A0ABX7FDF0</accession>
<protein>
    <submittedName>
        <fullName evidence="3">Uncharacterized protein</fullName>
    </submittedName>
</protein>
<feature type="transmembrane region" description="Helical" evidence="2">
    <location>
        <begin position="278"/>
        <end position="294"/>
    </location>
</feature>
<keyword evidence="2" id="KW-1133">Transmembrane helix</keyword>
<evidence type="ECO:0000313" key="3">
    <source>
        <dbReference type="EMBL" id="QRF68141.1"/>
    </source>
</evidence>
<organism evidence="3 4">
    <name type="scientific">Ponticoccus alexandrii</name>
    <dbReference type="NCBI Taxonomy" id="1943633"/>
    <lineage>
        <taxon>Bacteria</taxon>
        <taxon>Pseudomonadati</taxon>
        <taxon>Pseudomonadota</taxon>
        <taxon>Alphaproteobacteria</taxon>
        <taxon>Rhodobacterales</taxon>
        <taxon>Roseobacteraceae</taxon>
        <taxon>Ponticoccus</taxon>
    </lineage>
</organism>
<evidence type="ECO:0000256" key="2">
    <source>
        <dbReference type="SAM" id="Phobius"/>
    </source>
</evidence>
<feature type="compositionally biased region" description="Basic and acidic residues" evidence="1">
    <location>
        <begin position="459"/>
        <end position="478"/>
    </location>
</feature>